<evidence type="ECO:0000256" key="1">
    <source>
        <dbReference type="SAM" id="Coils"/>
    </source>
</evidence>
<sequence>MYICLYTALAVYFCVMNTIWVASESVDFIFIRNGSKKGSASSNYCDYVRKWADRCKDKISLFIRPDHTNVHGVRKGSATEATSSPETSLPSVFHRGEWSLGVVLDVYWKFAQKGDQLLGRILAGLDPDSSTFDVLPPHFTKPDDPRINVAMELCFGNILGMLGNDSFMHPILLRCLASLVHHEGSLRRIINKIPQHPWKCLPIFCDEVLINYLKTIVTTKPTPGILVKSTGSARHTKIMKAVDEILDIVKEDKKERAQLREERKLLLEDVKKVVKNAIEEKAMQNGHLTYESFAKIINEREQKLVGSIQFTMDAAVQKMEEAMRKSKSTAARIMQPHNPGSETDESIETVQVTYQNYCHDDGHSYYVPNQYDLPQKTRMLPAFRLWINGDAMNEKTITNRSAAIIKEPVRPFLLWNKDQIPKRLWNKFKSGWLKVLSTMMEAEGLNAVKMAILNGEQSHVDEREMNLLFDEGMKYLLARHEFIAKNKTFLQWTVTTWSHKINYISVLKNGTEADKMRLGEETRWNRKHISRRTVKKRKRQDMTSITDAILREE</sequence>
<keyword evidence="1" id="KW-0175">Coiled coil</keyword>
<keyword evidence="2" id="KW-0732">Signal</keyword>
<accession>A0A7S3V6E1</accession>
<feature type="signal peptide" evidence="2">
    <location>
        <begin position="1"/>
        <end position="25"/>
    </location>
</feature>
<reference evidence="3" key="1">
    <citation type="submission" date="2021-01" db="EMBL/GenBank/DDBJ databases">
        <authorList>
            <person name="Corre E."/>
            <person name="Pelletier E."/>
            <person name="Niang G."/>
            <person name="Scheremetjew M."/>
            <person name="Finn R."/>
            <person name="Kale V."/>
            <person name="Holt S."/>
            <person name="Cochrane G."/>
            <person name="Meng A."/>
            <person name="Brown T."/>
            <person name="Cohen L."/>
        </authorList>
    </citation>
    <scope>NUCLEOTIDE SEQUENCE</scope>
    <source>
        <strain evidence="3">MM31A-1</strain>
    </source>
</reference>
<protein>
    <submittedName>
        <fullName evidence="3">Uncharacterized protein</fullName>
    </submittedName>
</protein>
<feature type="chain" id="PRO_5031270064" evidence="2">
    <location>
        <begin position="26"/>
        <end position="553"/>
    </location>
</feature>
<evidence type="ECO:0000313" key="3">
    <source>
        <dbReference type="EMBL" id="CAE0459629.1"/>
    </source>
</evidence>
<name>A0A7S3V6E1_9STRA</name>
<dbReference type="EMBL" id="HBIO01006155">
    <property type="protein sequence ID" value="CAE0459629.1"/>
    <property type="molecule type" value="Transcribed_RNA"/>
</dbReference>
<organism evidence="3">
    <name type="scientific">Chaetoceros debilis</name>
    <dbReference type="NCBI Taxonomy" id="122233"/>
    <lineage>
        <taxon>Eukaryota</taxon>
        <taxon>Sar</taxon>
        <taxon>Stramenopiles</taxon>
        <taxon>Ochrophyta</taxon>
        <taxon>Bacillariophyta</taxon>
        <taxon>Coscinodiscophyceae</taxon>
        <taxon>Chaetocerotophycidae</taxon>
        <taxon>Chaetocerotales</taxon>
        <taxon>Chaetocerotaceae</taxon>
        <taxon>Chaetoceros</taxon>
    </lineage>
</organism>
<proteinExistence type="predicted"/>
<gene>
    <name evidence="3" type="ORF">CDEB00056_LOCUS4470</name>
</gene>
<feature type="coiled-coil region" evidence="1">
    <location>
        <begin position="242"/>
        <end position="276"/>
    </location>
</feature>
<evidence type="ECO:0000256" key="2">
    <source>
        <dbReference type="SAM" id="SignalP"/>
    </source>
</evidence>
<dbReference type="AlphaFoldDB" id="A0A7S3V6E1"/>